<dbReference type="Pfam" id="PF04909">
    <property type="entry name" value="Amidohydro_2"/>
    <property type="match status" value="1"/>
</dbReference>
<dbReference type="PANTHER" id="PTHR21240:SF28">
    <property type="entry name" value="ISO-OROTATE DECARBOXYLASE (EUROFUNG)"/>
    <property type="match status" value="1"/>
</dbReference>
<protein>
    <submittedName>
        <fullName evidence="3">Amidohydrolase family protein</fullName>
    </submittedName>
</protein>
<evidence type="ECO:0000313" key="4">
    <source>
        <dbReference type="Proteomes" id="UP001428817"/>
    </source>
</evidence>
<evidence type="ECO:0000259" key="2">
    <source>
        <dbReference type="Pfam" id="PF04909"/>
    </source>
</evidence>
<dbReference type="InterPro" id="IPR032465">
    <property type="entry name" value="ACMSD"/>
</dbReference>
<dbReference type="Proteomes" id="UP001428817">
    <property type="component" value="Unassembled WGS sequence"/>
</dbReference>
<reference evidence="4" key="1">
    <citation type="journal article" date="2019" name="Int. J. Syst. Evol. Microbiol.">
        <title>The Global Catalogue of Microorganisms (GCM) 10K type strain sequencing project: providing services to taxonomists for standard genome sequencing and annotation.</title>
        <authorList>
            <consortium name="The Broad Institute Genomics Platform"/>
            <consortium name="The Broad Institute Genome Sequencing Center for Infectious Disease"/>
            <person name="Wu L."/>
            <person name="Ma J."/>
        </authorList>
    </citation>
    <scope>NUCLEOTIDE SEQUENCE [LARGE SCALE GENOMIC DNA]</scope>
    <source>
        <strain evidence="4">JCM 18303</strain>
    </source>
</reference>
<evidence type="ECO:0000313" key="3">
    <source>
        <dbReference type="EMBL" id="GAA5153419.1"/>
    </source>
</evidence>
<dbReference type="EMBL" id="BAABJP010000008">
    <property type="protein sequence ID" value="GAA5153419.1"/>
    <property type="molecule type" value="Genomic_DNA"/>
</dbReference>
<dbReference type="InterPro" id="IPR032466">
    <property type="entry name" value="Metal_Hydrolase"/>
</dbReference>
<proteinExistence type="predicted"/>
<comment type="caution">
    <text evidence="3">The sequence shown here is derived from an EMBL/GenBank/DDBJ whole genome shotgun (WGS) entry which is preliminary data.</text>
</comment>
<dbReference type="Gene3D" id="3.20.20.140">
    <property type="entry name" value="Metal-dependent hydrolases"/>
    <property type="match status" value="1"/>
</dbReference>
<accession>A0ABP9Q0R6</accession>
<feature type="domain" description="Amidohydrolase-related" evidence="2">
    <location>
        <begin position="51"/>
        <end position="379"/>
    </location>
</feature>
<keyword evidence="4" id="KW-1185">Reference proteome</keyword>
<dbReference type="InterPro" id="IPR006680">
    <property type="entry name" value="Amidohydro-rel"/>
</dbReference>
<sequence>MPLRDDMQLISVDDHLVEPPHLWQSRLPARWLEAGPKIVEEPASDGGPPAHVWYYEGRRYPQIGLNAVAGKRPEEFGTEPLRYTDMLPGCYDPEARVIDMDLDGVRAAICFPSFPRFAGTVFLQGEDKELAGLCVRAFNDFMLDEWCAAAPERFIPIVILPLWDVQACIAEVHRTAALGAKAISFTENPVPLGLPSFHTDHWDPLFDAVEEAGLPLCMHFGTSGQAPTTAPDAPFAVTITLFGCNSMFAAADLMFSPVFHRHPRLKVALAEGGVGWMPYLLERADYVWNRHRFYQNVNQEMKPSEIFRRNIWGCFIDDEHGLASRHEIGIDRITWECDYPHSDSNWPNSRKRAVEVFADVPDDEVHRIVEWNSRELFDFPRAGA</sequence>
<organism evidence="3 4">
    <name type="scientific">Pseudonocardia eucalypti</name>
    <dbReference type="NCBI Taxonomy" id="648755"/>
    <lineage>
        <taxon>Bacteria</taxon>
        <taxon>Bacillati</taxon>
        <taxon>Actinomycetota</taxon>
        <taxon>Actinomycetes</taxon>
        <taxon>Pseudonocardiales</taxon>
        <taxon>Pseudonocardiaceae</taxon>
        <taxon>Pseudonocardia</taxon>
    </lineage>
</organism>
<evidence type="ECO:0000256" key="1">
    <source>
        <dbReference type="ARBA" id="ARBA00023239"/>
    </source>
</evidence>
<dbReference type="RefSeq" id="WP_185061801.1">
    <property type="nucleotide sequence ID" value="NZ_BAABJP010000008.1"/>
</dbReference>
<name>A0ABP9Q0R6_9PSEU</name>
<keyword evidence="1" id="KW-0456">Lyase</keyword>
<dbReference type="InterPro" id="IPR047622">
    <property type="entry name" value="GPR1_FUN34_YAAH"/>
</dbReference>
<dbReference type="SUPFAM" id="SSF51556">
    <property type="entry name" value="Metallo-dependent hydrolases"/>
    <property type="match status" value="1"/>
</dbReference>
<gene>
    <name evidence="3" type="ORF">GCM10023321_23640</name>
</gene>
<dbReference type="PANTHER" id="PTHR21240">
    <property type="entry name" value="2-AMINO-3-CARBOXYLMUCONATE-6-SEMIALDEHYDE DECARBOXYLASE"/>
    <property type="match status" value="1"/>
</dbReference>
<dbReference type="PROSITE" id="PS01114">
    <property type="entry name" value="GPR1_FUN34_YAAH"/>
    <property type="match status" value="1"/>
</dbReference>